<protein>
    <recommendedName>
        <fullName evidence="7">Glycosyltransferase</fullName>
        <ecNumber evidence="7">2.4.1.-</ecNumber>
    </recommendedName>
</protein>
<dbReference type="PANTHER" id="PTHR48047:SF229">
    <property type="entry name" value="UDP-GLYCOSYLTRANSFERASE 73C3-RELATED"/>
    <property type="match status" value="1"/>
</dbReference>
<dbReference type="SUPFAM" id="SSF53756">
    <property type="entry name" value="UDP-Glycosyltransferase/glycogen phosphorylase"/>
    <property type="match status" value="1"/>
</dbReference>
<dbReference type="Gene3D" id="3.40.50.2000">
    <property type="entry name" value="Glycogen Phosphorylase B"/>
    <property type="match status" value="2"/>
</dbReference>
<dbReference type="EMBL" id="JN088314">
    <property type="protein sequence ID" value="AFJ52941.1"/>
    <property type="molecule type" value="Genomic_DNA"/>
</dbReference>
<reference evidence="8" key="1">
    <citation type="journal article" date="2012" name="BMC Genomics">
        <title>Phylogenomic analysis of UDP glycosyltransferase 1 multigene family in Linum usitatissimum identified genes with varied expression patterns.</title>
        <authorList>
            <person name="Barvkar V.T."/>
            <person name="Pardeshi V.C."/>
            <person name="Kale S.M."/>
            <person name="Kadoo N.Y."/>
            <person name="Gupta V.S."/>
        </authorList>
    </citation>
    <scope>NUCLEOTIDE SEQUENCE</scope>
</reference>
<proteinExistence type="inferred from homology"/>
<dbReference type="UniPathway" id="UPA00009"/>
<dbReference type="InterPro" id="IPR035595">
    <property type="entry name" value="UDP_glycos_trans_CS"/>
</dbReference>
<dbReference type="PROSITE" id="PS00375">
    <property type="entry name" value="UDPGT"/>
    <property type="match status" value="1"/>
</dbReference>
<comment type="similarity">
    <text evidence="2 6">Belongs to the UDP-glycosyltransferase family.</text>
</comment>
<dbReference type="Pfam" id="PF00201">
    <property type="entry name" value="UDPGT"/>
    <property type="match status" value="1"/>
</dbReference>
<keyword evidence="4 6" id="KW-0808">Transferase</keyword>
<accession>I2BH45</accession>
<sequence length="493" mass="54833">MAQGHMIPMVDIAKLLATTATTHRYDVHVTIVTTPLNAARFATPLARANENLPLPINLVQFRFPCTEAGLPENCENCDMLPSLESILGIFQAASLMEPDAVSLFEKLEPRPTCIVSDFCLPYTNNVAKKFNVPRISFHGFSCFCLACLHCMKLHEAEVDLSVSSDFDSFLIPGFPGGIRFTKAQLPLRGGGKDKEKNAEIAEEMKKAESDAYGVIVNSFEELEAEYFELFKEAKQGKVWCVGPVSLTNHDDLDKLQRGNDVTSNYLDECFQWLDTMAPGSVLYVCLGSICNLVFPQLKELALGLEESSKPFIWAIRDTEATKDLYNWIADEGFEERVSDRGMLIRGWAPQVKILSHPAVGGFLTHCGWNSSLEGISAGVPLVTWPLFGDQFCNEKLLVEVLKTGVRVGAEWPTYYEGEEVTGAAVKREQIKRAVRLAMDDGEEGGERRKRANEFGEMARRAVGIGGSSYRNVGVLIDDVVQWHQERKLEGDLY</sequence>
<evidence type="ECO:0000256" key="5">
    <source>
        <dbReference type="ARBA" id="ARBA00047606"/>
    </source>
</evidence>
<dbReference type="InterPro" id="IPR002213">
    <property type="entry name" value="UDP_glucos_trans"/>
</dbReference>
<evidence type="ECO:0000256" key="7">
    <source>
        <dbReference type="RuleBase" id="RU362057"/>
    </source>
</evidence>
<evidence type="ECO:0000256" key="3">
    <source>
        <dbReference type="ARBA" id="ARBA00022676"/>
    </source>
</evidence>
<comment type="catalytic activity">
    <reaction evidence="5">
        <text>an anthocyanidin + UDP-alpha-D-glucose + H(+) = an anthocyanidin 3-O-beta-D-glucoside + UDP</text>
        <dbReference type="Rhea" id="RHEA:20093"/>
        <dbReference type="ChEBI" id="CHEBI:15378"/>
        <dbReference type="ChEBI" id="CHEBI:16307"/>
        <dbReference type="ChEBI" id="CHEBI:58223"/>
        <dbReference type="ChEBI" id="CHEBI:58885"/>
        <dbReference type="ChEBI" id="CHEBI:143576"/>
        <dbReference type="EC" id="2.4.1.115"/>
    </reaction>
</comment>
<dbReference type="GO" id="GO:0047213">
    <property type="term" value="F:anthocyanidin 3-O-glucosyltransferase activity"/>
    <property type="evidence" value="ECO:0007669"/>
    <property type="project" value="UniProtKB-EC"/>
</dbReference>
<evidence type="ECO:0000313" key="8">
    <source>
        <dbReference type="EMBL" id="AFJ52941.1"/>
    </source>
</evidence>
<organism evidence="8">
    <name type="scientific">Linum usitatissimum</name>
    <name type="common">Flax</name>
    <name type="synonym">Linum humile</name>
    <dbReference type="NCBI Taxonomy" id="4006"/>
    <lineage>
        <taxon>Eukaryota</taxon>
        <taxon>Viridiplantae</taxon>
        <taxon>Streptophyta</taxon>
        <taxon>Embryophyta</taxon>
        <taxon>Tracheophyta</taxon>
        <taxon>Spermatophyta</taxon>
        <taxon>Magnoliopsida</taxon>
        <taxon>eudicotyledons</taxon>
        <taxon>Gunneridae</taxon>
        <taxon>Pentapetalae</taxon>
        <taxon>rosids</taxon>
        <taxon>fabids</taxon>
        <taxon>Malpighiales</taxon>
        <taxon>Linaceae</taxon>
        <taxon>Linum</taxon>
    </lineage>
</organism>
<evidence type="ECO:0000256" key="4">
    <source>
        <dbReference type="ARBA" id="ARBA00022679"/>
    </source>
</evidence>
<dbReference type="AlphaFoldDB" id="I2BH45"/>
<evidence type="ECO:0000256" key="1">
    <source>
        <dbReference type="ARBA" id="ARBA00004935"/>
    </source>
</evidence>
<dbReference type="FunFam" id="3.40.50.2000:FF:000047">
    <property type="entry name" value="Glycosyltransferase"/>
    <property type="match status" value="1"/>
</dbReference>
<evidence type="ECO:0000256" key="2">
    <source>
        <dbReference type="ARBA" id="ARBA00009995"/>
    </source>
</evidence>
<dbReference type="PANTHER" id="PTHR48047">
    <property type="entry name" value="GLYCOSYLTRANSFERASE"/>
    <property type="match status" value="1"/>
</dbReference>
<comment type="pathway">
    <text evidence="1">Pigment biosynthesis; anthocyanin biosynthesis.</text>
</comment>
<dbReference type="EC" id="2.4.1.-" evidence="7"/>
<dbReference type="CDD" id="cd03784">
    <property type="entry name" value="GT1_Gtf-like"/>
    <property type="match status" value="1"/>
</dbReference>
<dbReference type="GO" id="GO:0009718">
    <property type="term" value="P:anthocyanin-containing compound biosynthetic process"/>
    <property type="evidence" value="ECO:0007669"/>
    <property type="project" value="UniProtKB-UniPathway"/>
</dbReference>
<name>I2BH45_LINUS</name>
<keyword evidence="3 6" id="KW-0328">Glycosyltransferase</keyword>
<gene>
    <name evidence="8" type="primary">UGT73X2</name>
</gene>
<evidence type="ECO:0000256" key="6">
    <source>
        <dbReference type="RuleBase" id="RU003718"/>
    </source>
</evidence>